<evidence type="ECO:0000313" key="2">
    <source>
        <dbReference type="EMBL" id="KAK4419169.1"/>
    </source>
</evidence>
<dbReference type="InterPro" id="IPR000073">
    <property type="entry name" value="AB_hydrolase_1"/>
</dbReference>
<accession>A0AAE1XW95</accession>
<dbReference type="Gene3D" id="3.40.50.1820">
    <property type="entry name" value="alpha/beta hydrolase"/>
    <property type="match status" value="1"/>
</dbReference>
<organism evidence="2 3">
    <name type="scientific">Sesamum alatum</name>
    <dbReference type="NCBI Taxonomy" id="300844"/>
    <lineage>
        <taxon>Eukaryota</taxon>
        <taxon>Viridiplantae</taxon>
        <taxon>Streptophyta</taxon>
        <taxon>Embryophyta</taxon>
        <taxon>Tracheophyta</taxon>
        <taxon>Spermatophyta</taxon>
        <taxon>Magnoliopsida</taxon>
        <taxon>eudicotyledons</taxon>
        <taxon>Gunneridae</taxon>
        <taxon>Pentapetalae</taxon>
        <taxon>asterids</taxon>
        <taxon>lamiids</taxon>
        <taxon>Lamiales</taxon>
        <taxon>Pedaliaceae</taxon>
        <taxon>Sesamum</taxon>
    </lineage>
</organism>
<dbReference type="Proteomes" id="UP001293254">
    <property type="component" value="Unassembled WGS sequence"/>
</dbReference>
<keyword evidence="3" id="KW-1185">Reference proteome</keyword>
<reference evidence="2" key="1">
    <citation type="submission" date="2020-06" db="EMBL/GenBank/DDBJ databases">
        <authorList>
            <person name="Li T."/>
            <person name="Hu X."/>
            <person name="Zhang T."/>
            <person name="Song X."/>
            <person name="Zhang H."/>
            <person name="Dai N."/>
            <person name="Sheng W."/>
            <person name="Hou X."/>
            <person name="Wei L."/>
        </authorList>
    </citation>
    <scope>NUCLEOTIDE SEQUENCE</scope>
    <source>
        <strain evidence="2">3651</strain>
        <tissue evidence="2">Leaf</tissue>
    </source>
</reference>
<sequence length="521" mass="58591">MEVSAEPKSWRDELASLVEDTGIIFSGESIGVLAPDFTAKPSPEEESESETLKDQIKGFAKAWGEMVVELGRGCRDVLQQTVLTEDSYIVKKTKGPLAEVSEKLRYLNEFLPEDRDPAHVWPVIFFVFVLALAVLSVNSKHDSAIVMAKKVSLHPPSAVRILLPDGRYIAYHEMGVPADTARYSVIMPHAFLSSRLGGILGIKVSLLEEFGVRLISYDLPGFGESDPHPNRNLNSSALDMSHLADSVGVKGKFWVLGYSSGSLHAWASLKYIPDKVAGVAMLAPFVNPYEASMTKEEMSRTWEHWTRRRKLLYYLARRFPKFLGYFYSRTFLSGKHGQIDKWLSLSLAKKDKDLVKTSAFEELWHRDVEESVRQGNLKPFVEEAVLQVTNWGFSLMDLQVQRICPRKGILPWLQFMYAQPECELTGYLGSIHIWQGLDDTVVPPPMTDYVARILPNAIVHRLPEEGHFSYFSLCDECHRNIFSTLFGNPQGPVDTVDNTLTEEDGEEGLVQAESTAERDAS</sequence>
<dbReference type="EMBL" id="JACGWO010000009">
    <property type="protein sequence ID" value="KAK4419169.1"/>
    <property type="molecule type" value="Genomic_DNA"/>
</dbReference>
<evidence type="ECO:0000313" key="3">
    <source>
        <dbReference type="Proteomes" id="UP001293254"/>
    </source>
</evidence>
<feature type="domain" description="AB hydrolase-1" evidence="1">
    <location>
        <begin position="185"/>
        <end position="471"/>
    </location>
</feature>
<dbReference type="InterPro" id="IPR029058">
    <property type="entry name" value="AB_hydrolase_fold"/>
</dbReference>
<gene>
    <name evidence="2" type="ORF">Salat_2329700</name>
</gene>
<proteinExistence type="predicted"/>
<comment type="caution">
    <text evidence="2">The sequence shown here is derived from an EMBL/GenBank/DDBJ whole genome shotgun (WGS) entry which is preliminary data.</text>
</comment>
<reference evidence="2" key="2">
    <citation type="journal article" date="2024" name="Plant">
        <title>Genomic evolution and insights into agronomic trait innovations of Sesamum species.</title>
        <authorList>
            <person name="Miao H."/>
            <person name="Wang L."/>
            <person name="Qu L."/>
            <person name="Liu H."/>
            <person name="Sun Y."/>
            <person name="Le M."/>
            <person name="Wang Q."/>
            <person name="Wei S."/>
            <person name="Zheng Y."/>
            <person name="Lin W."/>
            <person name="Duan Y."/>
            <person name="Cao H."/>
            <person name="Xiong S."/>
            <person name="Wang X."/>
            <person name="Wei L."/>
            <person name="Li C."/>
            <person name="Ma Q."/>
            <person name="Ju M."/>
            <person name="Zhao R."/>
            <person name="Li G."/>
            <person name="Mu C."/>
            <person name="Tian Q."/>
            <person name="Mei H."/>
            <person name="Zhang T."/>
            <person name="Gao T."/>
            <person name="Zhang H."/>
        </authorList>
    </citation>
    <scope>NUCLEOTIDE SEQUENCE</scope>
    <source>
        <strain evidence="2">3651</strain>
    </source>
</reference>
<dbReference type="SUPFAM" id="SSF53474">
    <property type="entry name" value="alpha/beta-Hydrolases"/>
    <property type="match status" value="1"/>
</dbReference>
<dbReference type="GO" id="GO:0016787">
    <property type="term" value="F:hydrolase activity"/>
    <property type="evidence" value="ECO:0007669"/>
    <property type="project" value="UniProtKB-ARBA"/>
</dbReference>
<protein>
    <recommendedName>
        <fullName evidence="1">AB hydrolase-1 domain-containing protein</fullName>
    </recommendedName>
</protein>
<dbReference type="AlphaFoldDB" id="A0AAE1XW95"/>
<dbReference type="PANTHER" id="PTHR45763:SF8">
    <property type="entry name" value="ALPHA_BETA-HYDROLASES SUPERFAMILY PROTEIN"/>
    <property type="match status" value="1"/>
</dbReference>
<dbReference type="Pfam" id="PF00561">
    <property type="entry name" value="Abhydrolase_1"/>
    <property type="match status" value="1"/>
</dbReference>
<name>A0AAE1XW95_9LAMI</name>
<dbReference type="PANTHER" id="PTHR45763">
    <property type="entry name" value="HYDROLASE, ALPHA/BETA FOLD FAMILY PROTEIN, EXPRESSED-RELATED"/>
    <property type="match status" value="1"/>
</dbReference>
<evidence type="ECO:0000259" key="1">
    <source>
        <dbReference type="Pfam" id="PF00561"/>
    </source>
</evidence>